<evidence type="ECO:0000256" key="1">
    <source>
        <dbReference type="ARBA" id="ARBA00004567"/>
    </source>
</evidence>
<dbReference type="InterPro" id="IPR001680">
    <property type="entry name" value="WD40_rpt"/>
</dbReference>
<dbReference type="Proteomes" id="UP000774326">
    <property type="component" value="Unassembled WGS sequence"/>
</dbReference>
<feature type="repeat" description="WD" evidence="12">
    <location>
        <begin position="9"/>
        <end position="50"/>
    </location>
</feature>
<dbReference type="PANTHER" id="PTHR11024:SF3">
    <property type="entry name" value="NUCLEOPORIN SEH1"/>
    <property type="match status" value="1"/>
</dbReference>
<dbReference type="EMBL" id="JAEUBG010001434">
    <property type="protein sequence ID" value="KAH3686452.1"/>
    <property type="molecule type" value="Genomic_DNA"/>
</dbReference>
<accession>A0A9P8Q9G1</accession>
<dbReference type="Gene3D" id="2.130.10.10">
    <property type="entry name" value="YVTN repeat-like/Quinoprotein amine dehydrogenase"/>
    <property type="match status" value="1"/>
</dbReference>
<keyword evidence="9" id="KW-0906">Nuclear pore complex</keyword>
<dbReference type="SUPFAM" id="SSF50978">
    <property type="entry name" value="WD40 repeat-like"/>
    <property type="match status" value="1"/>
</dbReference>
<dbReference type="GO" id="GO:0031080">
    <property type="term" value="C:nuclear pore outer ring"/>
    <property type="evidence" value="ECO:0007669"/>
    <property type="project" value="TreeGrafter"/>
</dbReference>
<dbReference type="SMART" id="SM00320">
    <property type="entry name" value="WD40"/>
    <property type="match status" value="2"/>
</dbReference>
<evidence type="ECO:0000256" key="12">
    <source>
        <dbReference type="PROSITE-ProRule" id="PRU00221"/>
    </source>
</evidence>
<dbReference type="GO" id="GO:0035859">
    <property type="term" value="C:Seh1-associated complex"/>
    <property type="evidence" value="ECO:0007669"/>
    <property type="project" value="TreeGrafter"/>
</dbReference>
<dbReference type="Pfam" id="PF00400">
    <property type="entry name" value="WD40"/>
    <property type="match status" value="2"/>
</dbReference>
<sequence>MKDTVKPFLTHHEDLVLDVKYDYYGRQLATCSADQHVKVFDLDPETSSWTLNDSWKAHNSTIVKVDFANPEFGHLLLSISYDRTLKIWEEKFDEPAGSGRRWRKLCTIADSHG</sequence>
<evidence type="ECO:0000313" key="13">
    <source>
        <dbReference type="EMBL" id="KAH3686452.1"/>
    </source>
</evidence>
<evidence type="ECO:0000256" key="7">
    <source>
        <dbReference type="ARBA" id="ARBA00022927"/>
    </source>
</evidence>
<dbReference type="PROSITE" id="PS50082">
    <property type="entry name" value="WD_REPEATS_2"/>
    <property type="match status" value="2"/>
</dbReference>
<dbReference type="GO" id="GO:0051028">
    <property type="term" value="P:mRNA transport"/>
    <property type="evidence" value="ECO:0007669"/>
    <property type="project" value="UniProtKB-KW"/>
</dbReference>
<evidence type="ECO:0000256" key="2">
    <source>
        <dbReference type="ARBA" id="ARBA00010102"/>
    </source>
</evidence>
<comment type="caution">
    <text evidence="13">The sequence shown here is derived from an EMBL/GenBank/DDBJ whole genome shotgun (WGS) entry which is preliminary data.</text>
</comment>
<comment type="similarity">
    <text evidence="2">Belongs to the WD repeat SEC13 family.</text>
</comment>
<proteinExistence type="inferred from homology"/>
<dbReference type="AlphaFoldDB" id="A0A9P8Q9G1"/>
<evidence type="ECO:0000256" key="11">
    <source>
        <dbReference type="ARBA" id="ARBA00029433"/>
    </source>
</evidence>
<dbReference type="InterPro" id="IPR037363">
    <property type="entry name" value="Sec13/Seh1_fam"/>
</dbReference>
<keyword evidence="14" id="KW-1185">Reference proteome</keyword>
<evidence type="ECO:0000256" key="6">
    <source>
        <dbReference type="ARBA" id="ARBA00022816"/>
    </source>
</evidence>
<gene>
    <name evidence="13" type="ORF">WICPIJ_002571</name>
</gene>
<keyword evidence="4 12" id="KW-0853">WD repeat</keyword>
<feature type="repeat" description="WD" evidence="12">
    <location>
        <begin position="55"/>
        <end position="89"/>
    </location>
</feature>
<feature type="non-terminal residue" evidence="13">
    <location>
        <position position="113"/>
    </location>
</feature>
<dbReference type="GO" id="GO:0034198">
    <property type="term" value="P:cellular response to amino acid starvation"/>
    <property type="evidence" value="ECO:0007669"/>
    <property type="project" value="TreeGrafter"/>
</dbReference>
<dbReference type="OrthoDB" id="5566198at2759"/>
<evidence type="ECO:0000256" key="4">
    <source>
        <dbReference type="ARBA" id="ARBA00022574"/>
    </source>
</evidence>
<dbReference type="GO" id="GO:0015031">
    <property type="term" value="P:protein transport"/>
    <property type="evidence" value="ECO:0007669"/>
    <property type="project" value="UniProtKB-KW"/>
</dbReference>
<keyword evidence="3" id="KW-0813">Transport</keyword>
<evidence type="ECO:0000256" key="5">
    <source>
        <dbReference type="ARBA" id="ARBA00022737"/>
    </source>
</evidence>
<evidence type="ECO:0000256" key="9">
    <source>
        <dbReference type="ARBA" id="ARBA00023132"/>
    </source>
</evidence>
<dbReference type="GO" id="GO:1904263">
    <property type="term" value="P:positive regulation of TORC1 signaling"/>
    <property type="evidence" value="ECO:0007669"/>
    <property type="project" value="TreeGrafter"/>
</dbReference>
<evidence type="ECO:0000256" key="10">
    <source>
        <dbReference type="ARBA" id="ARBA00023242"/>
    </source>
</evidence>
<keyword evidence="5" id="KW-0677">Repeat</keyword>
<keyword evidence="10" id="KW-0539">Nucleus</keyword>
<reference evidence="13" key="1">
    <citation type="journal article" date="2021" name="Open Biol.">
        <title>Shared evolutionary footprints suggest mitochondrial oxidative damage underlies multiple complex I losses in fungi.</title>
        <authorList>
            <person name="Schikora-Tamarit M.A."/>
            <person name="Marcet-Houben M."/>
            <person name="Nosek J."/>
            <person name="Gabaldon T."/>
        </authorList>
    </citation>
    <scope>NUCLEOTIDE SEQUENCE</scope>
    <source>
        <strain evidence="13">CBS2887</strain>
    </source>
</reference>
<reference evidence="13" key="2">
    <citation type="submission" date="2021-01" db="EMBL/GenBank/DDBJ databases">
        <authorList>
            <person name="Schikora-Tamarit M.A."/>
        </authorList>
    </citation>
    <scope>NUCLEOTIDE SEQUENCE</scope>
    <source>
        <strain evidence="13">CBS2887</strain>
    </source>
</reference>
<name>A0A9P8Q9G1_WICPI</name>
<evidence type="ECO:0000313" key="14">
    <source>
        <dbReference type="Proteomes" id="UP000774326"/>
    </source>
</evidence>
<dbReference type="InterPro" id="IPR015943">
    <property type="entry name" value="WD40/YVTN_repeat-like_dom_sf"/>
</dbReference>
<keyword evidence="7" id="KW-0653">Protein transport</keyword>
<dbReference type="PANTHER" id="PTHR11024">
    <property type="entry name" value="NUCLEAR PORE COMPLEX PROTEIN SEC13 / SEH1 FAMILY MEMBER"/>
    <property type="match status" value="1"/>
</dbReference>
<comment type="subcellular location">
    <subcellularLocation>
        <location evidence="11">Endomembrane system</location>
        <topology evidence="11">Peripheral membrane protein</topology>
        <orientation evidence="11">Cytoplasmic side</orientation>
    </subcellularLocation>
    <subcellularLocation>
        <location evidence="1">Nucleus</location>
        <location evidence="1">Nuclear pore complex</location>
    </subcellularLocation>
</comment>
<protein>
    <submittedName>
        <fullName evidence="13">Uncharacterized protein</fullName>
    </submittedName>
</protein>
<keyword evidence="8" id="KW-0811">Translocation</keyword>
<dbReference type="InterPro" id="IPR036322">
    <property type="entry name" value="WD40_repeat_dom_sf"/>
</dbReference>
<evidence type="ECO:0000256" key="3">
    <source>
        <dbReference type="ARBA" id="ARBA00022448"/>
    </source>
</evidence>
<evidence type="ECO:0000256" key="8">
    <source>
        <dbReference type="ARBA" id="ARBA00023010"/>
    </source>
</evidence>
<dbReference type="GO" id="GO:0005198">
    <property type="term" value="F:structural molecule activity"/>
    <property type="evidence" value="ECO:0007669"/>
    <property type="project" value="InterPro"/>
</dbReference>
<keyword evidence="6" id="KW-0509">mRNA transport</keyword>
<organism evidence="13 14">
    <name type="scientific">Wickerhamomyces pijperi</name>
    <name type="common">Yeast</name>
    <name type="synonym">Pichia pijperi</name>
    <dbReference type="NCBI Taxonomy" id="599730"/>
    <lineage>
        <taxon>Eukaryota</taxon>
        <taxon>Fungi</taxon>
        <taxon>Dikarya</taxon>
        <taxon>Ascomycota</taxon>
        <taxon>Saccharomycotina</taxon>
        <taxon>Saccharomycetes</taxon>
        <taxon>Phaffomycetales</taxon>
        <taxon>Wickerhamomycetaceae</taxon>
        <taxon>Wickerhamomyces</taxon>
    </lineage>
</organism>